<sequence length="256" mass="27547">MRKQLDASLAAIGVESLAEYYLHQPDTEAALLESLREAHTMVQEGRVCAVGMSNYHASEVARAFALCAEHGLTKPSVYQGLYNPLNRAVELELLPLLREHGCSFVAFNPLAAGLLSGAHKRGGDVPAGRFKNNPNYLPRFYTPPNFDALAAIEAACGEAGLPLLQATFCWLLRHSALAQTDGLLIGASSLAQLEANLEACEMAKAAELPPPVRAAFDAAWELTRGSAFCYWRSYSADMPGREGLDQGASYTAHGPK</sequence>
<dbReference type="HOGENOM" id="CLU_023205_1_1_1"/>
<dbReference type="PaxDb" id="2903-EOD37271"/>
<dbReference type="GeneID" id="17282541"/>
<dbReference type="InterPro" id="IPR023210">
    <property type="entry name" value="NADP_OxRdtase_dom"/>
</dbReference>
<dbReference type="InterPro" id="IPR036812">
    <property type="entry name" value="NAD(P)_OxRdtase_dom_sf"/>
</dbReference>
<evidence type="ECO:0000313" key="3">
    <source>
        <dbReference type="EnsemblProtists" id="EOD37271"/>
    </source>
</evidence>
<reference evidence="3" key="2">
    <citation type="submission" date="2024-10" db="UniProtKB">
        <authorList>
            <consortium name="EnsemblProtists"/>
        </authorList>
    </citation>
    <scope>IDENTIFICATION</scope>
</reference>
<proteinExistence type="predicted"/>
<dbReference type="PANTHER" id="PTHR43364">
    <property type="entry name" value="NADH-SPECIFIC METHYLGLYOXAL REDUCTASE-RELATED"/>
    <property type="match status" value="1"/>
</dbReference>
<reference evidence="4" key="1">
    <citation type="journal article" date="2013" name="Nature">
        <title>Pan genome of the phytoplankton Emiliania underpins its global distribution.</title>
        <authorList>
            <person name="Read B.A."/>
            <person name="Kegel J."/>
            <person name="Klute M.J."/>
            <person name="Kuo A."/>
            <person name="Lefebvre S.C."/>
            <person name="Maumus F."/>
            <person name="Mayer C."/>
            <person name="Miller J."/>
            <person name="Monier A."/>
            <person name="Salamov A."/>
            <person name="Young J."/>
            <person name="Aguilar M."/>
            <person name="Claverie J.M."/>
            <person name="Frickenhaus S."/>
            <person name="Gonzalez K."/>
            <person name="Herman E.K."/>
            <person name="Lin Y.C."/>
            <person name="Napier J."/>
            <person name="Ogata H."/>
            <person name="Sarno A.F."/>
            <person name="Shmutz J."/>
            <person name="Schroeder D."/>
            <person name="de Vargas C."/>
            <person name="Verret F."/>
            <person name="von Dassow P."/>
            <person name="Valentin K."/>
            <person name="Van de Peer Y."/>
            <person name="Wheeler G."/>
            <person name="Dacks J.B."/>
            <person name="Delwiche C.F."/>
            <person name="Dyhrman S.T."/>
            <person name="Glockner G."/>
            <person name="John U."/>
            <person name="Richards T."/>
            <person name="Worden A.Z."/>
            <person name="Zhang X."/>
            <person name="Grigoriev I.V."/>
            <person name="Allen A.E."/>
            <person name="Bidle K."/>
            <person name="Borodovsky M."/>
            <person name="Bowler C."/>
            <person name="Brownlee C."/>
            <person name="Cock J.M."/>
            <person name="Elias M."/>
            <person name="Gladyshev V.N."/>
            <person name="Groth M."/>
            <person name="Guda C."/>
            <person name="Hadaegh A."/>
            <person name="Iglesias-Rodriguez M.D."/>
            <person name="Jenkins J."/>
            <person name="Jones B.M."/>
            <person name="Lawson T."/>
            <person name="Leese F."/>
            <person name="Lindquist E."/>
            <person name="Lobanov A."/>
            <person name="Lomsadze A."/>
            <person name="Malik S.B."/>
            <person name="Marsh M.E."/>
            <person name="Mackinder L."/>
            <person name="Mock T."/>
            <person name="Mueller-Roeber B."/>
            <person name="Pagarete A."/>
            <person name="Parker M."/>
            <person name="Probert I."/>
            <person name="Quesneville H."/>
            <person name="Raines C."/>
            <person name="Rensing S.A."/>
            <person name="Riano-Pachon D.M."/>
            <person name="Richier S."/>
            <person name="Rokitta S."/>
            <person name="Shiraiwa Y."/>
            <person name="Soanes D.M."/>
            <person name="van der Giezen M."/>
            <person name="Wahlund T.M."/>
            <person name="Williams B."/>
            <person name="Wilson W."/>
            <person name="Wolfe G."/>
            <person name="Wurch L.L."/>
        </authorList>
    </citation>
    <scope>NUCLEOTIDE SEQUENCE</scope>
</reference>
<evidence type="ECO:0000256" key="1">
    <source>
        <dbReference type="ARBA" id="ARBA00023002"/>
    </source>
</evidence>
<accession>A0A0D3KND6</accession>
<dbReference type="Proteomes" id="UP000013827">
    <property type="component" value="Unassembled WGS sequence"/>
</dbReference>
<protein>
    <recommendedName>
        <fullName evidence="2">NADP-dependent oxidoreductase domain-containing protein</fullName>
    </recommendedName>
</protein>
<evidence type="ECO:0000259" key="2">
    <source>
        <dbReference type="Pfam" id="PF00248"/>
    </source>
</evidence>
<dbReference type="STRING" id="2903.R1FNS2"/>
<dbReference type="EnsemblProtists" id="EOD37271">
    <property type="protein sequence ID" value="EOD37271"/>
    <property type="gene ID" value="EMIHUDRAFT_440426"/>
</dbReference>
<dbReference type="OMA" id="NYWHGDL"/>
<name>A0A0D3KND6_EMIH1</name>
<feature type="domain" description="NADP-dependent oxidoreductase" evidence="2">
    <location>
        <begin position="1"/>
        <end position="202"/>
    </location>
</feature>
<dbReference type="RefSeq" id="XP_005789700.1">
    <property type="nucleotide sequence ID" value="XM_005789643.1"/>
</dbReference>
<dbReference type="eggNOG" id="ENOG502QU2T">
    <property type="taxonomic scope" value="Eukaryota"/>
</dbReference>
<dbReference type="Gene3D" id="3.20.20.100">
    <property type="entry name" value="NADP-dependent oxidoreductase domain"/>
    <property type="match status" value="1"/>
</dbReference>
<dbReference type="PANTHER" id="PTHR43364:SF4">
    <property type="entry name" value="NAD(P)-LINKED OXIDOREDUCTASE SUPERFAMILY PROTEIN"/>
    <property type="match status" value="1"/>
</dbReference>
<dbReference type="KEGG" id="ehx:EMIHUDRAFT_440426"/>
<organism evidence="3 4">
    <name type="scientific">Emiliania huxleyi (strain CCMP1516)</name>
    <dbReference type="NCBI Taxonomy" id="280463"/>
    <lineage>
        <taxon>Eukaryota</taxon>
        <taxon>Haptista</taxon>
        <taxon>Haptophyta</taxon>
        <taxon>Prymnesiophyceae</taxon>
        <taxon>Isochrysidales</taxon>
        <taxon>Noelaerhabdaceae</taxon>
        <taxon>Emiliania</taxon>
    </lineage>
</organism>
<evidence type="ECO:0000313" key="4">
    <source>
        <dbReference type="Proteomes" id="UP000013827"/>
    </source>
</evidence>
<dbReference type="SUPFAM" id="SSF51430">
    <property type="entry name" value="NAD(P)-linked oxidoreductase"/>
    <property type="match status" value="1"/>
</dbReference>
<dbReference type="InterPro" id="IPR050523">
    <property type="entry name" value="AKR_Detox_Biosynth"/>
</dbReference>
<keyword evidence="1" id="KW-0560">Oxidoreductase</keyword>
<dbReference type="Pfam" id="PF00248">
    <property type="entry name" value="Aldo_ket_red"/>
    <property type="match status" value="1"/>
</dbReference>
<dbReference type="AlphaFoldDB" id="A0A0D3KND6"/>
<keyword evidence="4" id="KW-1185">Reference proteome</keyword>
<dbReference type="GO" id="GO:0016491">
    <property type="term" value="F:oxidoreductase activity"/>
    <property type="evidence" value="ECO:0007669"/>
    <property type="project" value="UniProtKB-KW"/>
</dbReference>